<dbReference type="GO" id="GO:0008081">
    <property type="term" value="F:phosphoric diester hydrolase activity"/>
    <property type="evidence" value="ECO:0007669"/>
    <property type="project" value="UniProtKB-ARBA"/>
</dbReference>
<protein>
    <submittedName>
        <fullName evidence="2">HD-GYP domain-containing protein</fullName>
    </submittedName>
</protein>
<dbReference type="InterPro" id="IPR021812">
    <property type="entry name" value="DUF3391"/>
</dbReference>
<evidence type="ECO:0000313" key="2">
    <source>
        <dbReference type="EMBL" id="RZO19197.1"/>
    </source>
</evidence>
<feature type="domain" description="HD-GYP" evidence="1">
    <location>
        <begin position="134"/>
        <end position="329"/>
    </location>
</feature>
<dbReference type="SUPFAM" id="SSF109604">
    <property type="entry name" value="HD-domain/PDEase-like"/>
    <property type="match status" value="1"/>
</dbReference>
<name>A0A520MDA4_9GAMM</name>
<sequence length="398" mass="44584">MLKKIKTSALTLGMHINKFCGPWLDHPFWRSNFTLSAKSDIQRIVKSNMTEVIIDTEKGCDVTPLEALPEQDVQLVERPPQPDPEQIPFNQELSKAIKVYAQSKQAMRSMFDDVRMGRAVDVESAKAIVNQISESVMNNSGALISVVRLKKADEYTYMHSVAVSALMIALADAAGLNVDETKEAGLAGLLHDVGKAKIPSEITNKAGALTDEEYQLMKSHPEEGYKILQEHYSVSEPVLDVCLHHHEKIDGSGYPHGLVSEKIKKITKIASICDVYDAITSNRPYKKGWNPAEAIRRMSQWTGHFDQSLFQMFVKIIGIYPVGSFVKLQSGKMGVVCEQNNESLLTPRVNVFFCSKTLRFLPPKVYDLSDKTTDEHIIGPEDAKQWGIANTQQYWVDE</sequence>
<gene>
    <name evidence="2" type="ORF">EVB03_08700</name>
</gene>
<accession>A0A520MDA4</accession>
<dbReference type="Proteomes" id="UP000315889">
    <property type="component" value="Unassembled WGS sequence"/>
</dbReference>
<dbReference type="InterPro" id="IPR003607">
    <property type="entry name" value="HD/PDEase_dom"/>
</dbReference>
<dbReference type="PROSITE" id="PS51832">
    <property type="entry name" value="HD_GYP"/>
    <property type="match status" value="1"/>
</dbReference>
<dbReference type="AlphaFoldDB" id="A0A520MDA4"/>
<organism evidence="2 3">
    <name type="scientific">SAR92 clade bacterium</name>
    <dbReference type="NCBI Taxonomy" id="2315479"/>
    <lineage>
        <taxon>Bacteria</taxon>
        <taxon>Pseudomonadati</taxon>
        <taxon>Pseudomonadota</taxon>
        <taxon>Gammaproteobacteria</taxon>
        <taxon>Cellvibrionales</taxon>
        <taxon>Porticoccaceae</taxon>
        <taxon>SAR92 clade</taxon>
    </lineage>
</organism>
<comment type="caution">
    <text evidence="2">The sequence shown here is derived from an EMBL/GenBank/DDBJ whole genome shotgun (WGS) entry which is preliminary data.</text>
</comment>
<reference evidence="2 3" key="1">
    <citation type="submission" date="2019-02" db="EMBL/GenBank/DDBJ databases">
        <title>Prokaryotic population dynamics and viral predation in marine succession experiment using metagenomics: the confinement effect.</title>
        <authorList>
            <person name="Haro-Moreno J.M."/>
            <person name="Rodriguez-Valera F."/>
            <person name="Lopez-Perez M."/>
        </authorList>
    </citation>
    <scope>NUCLEOTIDE SEQUENCE [LARGE SCALE GENOMIC DNA]</scope>
    <source>
        <strain evidence="2">MED-G170</strain>
    </source>
</reference>
<dbReference type="CDD" id="cd00077">
    <property type="entry name" value="HDc"/>
    <property type="match status" value="1"/>
</dbReference>
<dbReference type="Pfam" id="PF13487">
    <property type="entry name" value="HD_5"/>
    <property type="match status" value="1"/>
</dbReference>
<dbReference type="Gene3D" id="1.10.3210.10">
    <property type="entry name" value="Hypothetical protein af1432"/>
    <property type="match status" value="1"/>
</dbReference>
<dbReference type="InterPro" id="IPR037522">
    <property type="entry name" value="HD_GYP_dom"/>
</dbReference>
<dbReference type="EMBL" id="SHBP01000016">
    <property type="protein sequence ID" value="RZO19197.1"/>
    <property type="molecule type" value="Genomic_DNA"/>
</dbReference>
<dbReference type="PANTHER" id="PTHR43155">
    <property type="entry name" value="CYCLIC DI-GMP PHOSPHODIESTERASE PA4108-RELATED"/>
    <property type="match status" value="1"/>
</dbReference>
<dbReference type="InterPro" id="IPR006675">
    <property type="entry name" value="HDIG_dom"/>
</dbReference>
<dbReference type="PANTHER" id="PTHR43155:SF2">
    <property type="entry name" value="CYCLIC DI-GMP PHOSPHODIESTERASE PA4108"/>
    <property type="match status" value="1"/>
</dbReference>
<dbReference type="NCBIfam" id="TIGR00277">
    <property type="entry name" value="HDIG"/>
    <property type="match status" value="1"/>
</dbReference>
<evidence type="ECO:0000313" key="3">
    <source>
        <dbReference type="Proteomes" id="UP000315889"/>
    </source>
</evidence>
<proteinExistence type="predicted"/>
<dbReference type="Pfam" id="PF11871">
    <property type="entry name" value="DUF3391"/>
    <property type="match status" value="1"/>
</dbReference>
<evidence type="ECO:0000259" key="1">
    <source>
        <dbReference type="PROSITE" id="PS51832"/>
    </source>
</evidence>
<dbReference type="SMART" id="SM00471">
    <property type="entry name" value="HDc"/>
    <property type="match status" value="1"/>
</dbReference>